<comment type="caution">
    <text evidence="2">The sequence shown here is derived from an EMBL/GenBank/DDBJ whole genome shotgun (WGS) entry which is preliminary data.</text>
</comment>
<keyword evidence="3" id="KW-1185">Reference proteome</keyword>
<feature type="transmembrane region" description="Helical" evidence="1">
    <location>
        <begin position="154"/>
        <end position="172"/>
    </location>
</feature>
<dbReference type="SUPFAM" id="SSF48452">
    <property type="entry name" value="TPR-like"/>
    <property type="match status" value="1"/>
</dbReference>
<accession>A0ABP2IIQ5</accession>
<protein>
    <recommendedName>
        <fullName evidence="4">Tetratricopeptide repeat protein</fullName>
    </recommendedName>
</protein>
<evidence type="ECO:0008006" key="4">
    <source>
        <dbReference type="Google" id="ProtNLM"/>
    </source>
</evidence>
<evidence type="ECO:0000256" key="1">
    <source>
        <dbReference type="SAM" id="Phobius"/>
    </source>
</evidence>
<keyword evidence="1" id="KW-0812">Transmembrane</keyword>
<keyword evidence="1" id="KW-1133">Transmembrane helix</keyword>
<name>A0ABP2IIQ5_CHRGE</name>
<keyword evidence="1" id="KW-0472">Membrane</keyword>
<gene>
    <name evidence="2" type="ORF">HMPREF0204_12625</name>
</gene>
<dbReference type="InterPro" id="IPR016032">
    <property type="entry name" value="Sig_transdc_resp-reg_C-effctor"/>
</dbReference>
<dbReference type="SUPFAM" id="SSF46894">
    <property type="entry name" value="C-terminal effector domain of the bipartite response regulators"/>
    <property type="match status" value="1"/>
</dbReference>
<organism evidence="2 3">
    <name type="scientific">Chryseobacterium gleum ATCC 35910</name>
    <dbReference type="NCBI Taxonomy" id="525257"/>
    <lineage>
        <taxon>Bacteria</taxon>
        <taxon>Pseudomonadati</taxon>
        <taxon>Bacteroidota</taxon>
        <taxon>Flavobacteriia</taxon>
        <taxon>Flavobacteriales</taxon>
        <taxon>Weeksellaceae</taxon>
        <taxon>Chryseobacterium group</taxon>
        <taxon>Chryseobacterium</taxon>
    </lineage>
</organism>
<dbReference type="EMBL" id="ACKQ02000007">
    <property type="protein sequence ID" value="EFK33557.1"/>
    <property type="molecule type" value="Genomic_DNA"/>
</dbReference>
<reference evidence="2" key="1">
    <citation type="submission" date="2010-06" db="EMBL/GenBank/DDBJ databases">
        <authorList>
            <person name="Muzny D."/>
            <person name="Qin X."/>
            <person name="Buhay C."/>
            <person name="Dugan-Rocha S."/>
            <person name="Ding Y."/>
            <person name="Chen G."/>
            <person name="Hawes A."/>
            <person name="Holder M."/>
            <person name="Jhangiani S."/>
            <person name="Johnson A."/>
            <person name="Khan Z."/>
            <person name="Li Z."/>
            <person name="Liu W."/>
            <person name="Liu X."/>
            <person name="Perez L."/>
            <person name="Shen H."/>
            <person name="Wang Q."/>
            <person name="Watt J."/>
            <person name="Xi L."/>
            <person name="Xin Y."/>
            <person name="Zhou J."/>
            <person name="Deng J."/>
            <person name="Jiang H."/>
            <person name="Liu Y."/>
            <person name="Qu J."/>
            <person name="Song X.-Z."/>
            <person name="Zhang L."/>
            <person name="Villasana D."/>
            <person name="Johnson A."/>
            <person name="Liu J."/>
            <person name="Liyanage D."/>
            <person name="Lorensuhewa L."/>
            <person name="Robinson T."/>
            <person name="Song A."/>
            <person name="Song B.-B."/>
            <person name="Dinh H."/>
            <person name="Thornton R."/>
            <person name="Coyle M."/>
            <person name="Francisco L."/>
            <person name="Jackson L."/>
            <person name="Javaid M."/>
            <person name="Korchina V."/>
            <person name="Kovar C."/>
            <person name="Mata R."/>
            <person name="Mathew T."/>
            <person name="Ngo R."/>
            <person name="Nguyen L."/>
            <person name="Nguyen N."/>
            <person name="Okwuonu G."/>
            <person name="Ongeri F."/>
            <person name="Pham C."/>
            <person name="Simmons D."/>
            <person name="Wilczek-Boney K."/>
            <person name="Hale W."/>
            <person name="Jakkamsetti A."/>
            <person name="Pham P."/>
            <person name="Ruth R."/>
            <person name="San Lucas F."/>
            <person name="Warren J."/>
            <person name="Zhang J."/>
            <person name="Zhao Z."/>
            <person name="Zhou C."/>
            <person name="Zhu D."/>
            <person name="Lee S."/>
            <person name="Bess C."/>
            <person name="Blankenburg K."/>
            <person name="Forbes L."/>
            <person name="Fu Q."/>
            <person name="Gubbala S."/>
            <person name="Hirani K."/>
            <person name="Jayaseelan J.C."/>
            <person name="Lara F."/>
            <person name="Munidasa M."/>
            <person name="Palculict T."/>
            <person name="Patil S."/>
            <person name="Pu L.-L."/>
            <person name="Saada N."/>
            <person name="Tang L."/>
            <person name="Weissenberger G."/>
            <person name="Zhu Y."/>
            <person name="Hemphill L."/>
            <person name="Shang Y."/>
            <person name="Youmans B."/>
            <person name="Ayvaz T."/>
            <person name="Ross M."/>
            <person name="Santibanez J."/>
            <person name="Aqrawi P."/>
            <person name="Gross S."/>
            <person name="Joshi V."/>
            <person name="Fowler G."/>
            <person name="Nazareth L."/>
            <person name="Reid J."/>
            <person name="Worley K."/>
            <person name="Petrosino J."/>
            <person name="Highlander S."/>
            <person name="Gibbs R."/>
        </authorList>
    </citation>
    <scope>NUCLEOTIDE SEQUENCE [LARGE SCALE GENOMIC DNA]</scope>
    <source>
        <strain evidence="2">ATCC 35910</strain>
    </source>
</reference>
<evidence type="ECO:0000313" key="2">
    <source>
        <dbReference type="EMBL" id="EFK33557.1"/>
    </source>
</evidence>
<evidence type="ECO:0000313" key="3">
    <source>
        <dbReference type="Proteomes" id="UP000002969"/>
    </source>
</evidence>
<dbReference type="InterPro" id="IPR011990">
    <property type="entry name" value="TPR-like_helical_dom_sf"/>
</dbReference>
<dbReference type="Proteomes" id="UP000002969">
    <property type="component" value="Unassembled WGS sequence"/>
</dbReference>
<dbReference type="Gene3D" id="1.25.40.10">
    <property type="entry name" value="Tetratricopeptide repeat domain"/>
    <property type="match status" value="1"/>
</dbReference>
<sequence>MLLRSKVQIQIKKKYLSATATVIGHILLHKGNVKDAKKYILTAEKYLINSTDKATLVKIYKALGIISMKEYQHEVAIDYFNKSIFLAKKYNQNDELKNVYPMLSEAYKALKDYQNALNQHNNYKKINDSLNFETKKVINKIKNIENKDYRRFDFFDYSIMGICLLLIILMIIPKRNIVENFKSETTPTTEQENNNQDIKSYTSTEQLNQLTDLATKNEQAFYTKFQEIYPQFIINITEKFPKLSTADIRLCAYLKMNFGTKQIAIFTNSTIRSVDAKKYRLRKKLNLTPEEELYTYLSKF</sequence>
<proteinExistence type="predicted"/>